<evidence type="ECO:0000256" key="6">
    <source>
        <dbReference type="ARBA" id="ARBA00022970"/>
    </source>
</evidence>
<keyword evidence="4" id="KW-1003">Cell membrane</keyword>
<dbReference type="PROSITE" id="PS50928">
    <property type="entry name" value="ABC_TM1"/>
    <property type="match status" value="1"/>
</dbReference>
<proteinExistence type="inferred from homology"/>
<evidence type="ECO:0000256" key="1">
    <source>
        <dbReference type="ARBA" id="ARBA00004429"/>
    </source>
</evidence>
<evidence type="ECO:0000313" key="12">
    <source>
        <dbReference type="Proteomes" id="UP000035963"/>
    </source>
</evidence>
<dbReference type="Gene3D" id="1.10.3720.10">
    <property type="entry name" value="MetI-like"/>
    <property type="match status" value="1"/>
</dbReference>
<dbReference type="PATRIC" id="fig|908627.4.peg.4179"/>
<feature type="transmembrane region" description="Helical" evidence="9">
    <location>
        <begin position="22"/>
        <end position="42"/>
    </location>
</feature>
<keyword evidence="12" id="KW-1185">Reference proteome</keyword>
<dbReference type="GO" id="GO:0022857">
    <property type="term" value="F:transmembrane transporter activity"/>
    <property type="evidence" value="ECO:0007669"/>
    <property type="project" value="InterPro"/>
</dbReference>
<dbReference type="OrthoDB" id="9809799at2"/>
<feature type="domain" description="ABC transmembrane type-1" evidence="10">
    <location>
        <begin position="19"/>
        <end position="207"/>
    </location>
</feature>
<comment type="subcellular location">
    <subcellularLocation>
        <location evidence="1">Cell inner membrane</location>
        <topology evidence="1">Multi-pass membrane protein</topology>
    </subcellularLocation>
    <subcellularLocation>
        <location evidence="9">Cell membrane</location>
        <topology evidence="9">Multi-pass membrane protein</topology>
    </subcellularLocation>
</comment>
<dbReference type="InterPro" id="IPR043429">
    <property type="entry name" value="ArtM/GltK/GlnP/TcyL/YhdX-like"/>
</dbReference>
<dbReference type="GO" id="GO:0043190">
    <property type="term" value="C:ATP-binding cassette (ABC) transporter complex"/>
    <property type="evidence" value="ECO:0007669"/>
    <property type="project" value="InterPro"/>
</dbReference>
<feature type="transmembrane region" description="Helical" evidence="9">
    <location>
        <begin position="144"/>
        <end position="168"/>
    </location>
</feature>
<feature type="transmembrane region" description="Helical" evidence="9">
    <location>
        <begin position="54"/>
        <end position="75"/>
    </location>
</feature>
<evidence type="ECO:0000256" key="5">
    <source>
        <dbReference type="ARBA" id="ARBA00022692"/>
    </source>
</evidence>
<dbReference type="NCBIfam" id="TIGR01726">
    <property type="entry name" value="HEQRo_perm_3TM"/>
    <property type="match status" value="1"/>
</dbReference>
<evidence type="ECO:0000256" key="9">
    <source>
        <dbReference type="RuleBase" id="RU363032"/>
    </source>
</evidence>
<dbReference type="GO" id="GO:0006865">
    <property type="term" value="P:amino acid transport"/>
    <property type="evidence" value="ECO:0007669"/>
    <property type="project" value="UniProtKB-KW"/>
</dbReference>
<dbReference type="InterPro" id="IPR000515">
    <property type="entry name" value="MetI-like"/>
</dbReference>
<dbReference type="CDD" id="cd06261">
    <property type="entry name" value="TM_PBP2"/>
    <property type="match status" value="1"/>
</dbReference>
<evidence type="ECO:0000256" key="4">
    <source>
        <dbReference type="ARBA" id="ARBA00022475"/>
    </source>
</evidence>
<accession>A0A0J1CWI9</accession>
<keyword evidence="5 9" id="KW-0812">Transmembrane</keyword>
<dbReference type="Proteomes" id="UP000035963">
    <property type="component" value="Unassembled WGS sequence"/>
</dbReference>
<keyword evidence="6" id="KW-0029">Amino-acid transport</keyword>
<name>A0A0J1CWI9_9BURK</name>
<protein>
    <submittedName>
        <fullName evidence="11">Polar amino acid ABC transporter permease</fullName>
    </submittedName>
</protein>
<gene>
    <name evidence="11" type="ORF">EOS_18680</name>
</gene>
<comment type="caution">
    <text evidence="11">The sequence shown here is derived from an EMBL/GenBank/DDBJ whole genome shotgun (WGS) entry which is preliminary data.</text>
</comment>
<dbReference type="SUPFAM" id="SSF161098">
    <property type="entry name" value="MetI-like"/>
    <property type="match status" value="1"/>
</dbReference>
<dbReference type="InterPro" id="IPR010065">
    <property type="entry name" value="AA_ABC_transptr_permease_3TM"/>
</dbReference>
<comment type="similarity">
    <text evidence="2">Belongs to the binding-protein-dependent transport system permease family. HisMQ subfamily.</text>
</comment>
<dbReference type="PANTHER" id="PTHR30614">
    <property type="entry name" value="MEMBRANE COMPONENT OF AMINO ACID ABC TRANSPORTER"/>
    <property type="match status" value="1"/>
</dbReference>
<evidence type="ECO:0000256" key="8">
    <source>
        <dbReference type="ARBA" id="ARBA00023136"/>
    </source>
</evidence>
<evidence type="ECO:0000313" key="11">
    <source>
        <dbReference type="EMBL" id="KLU24711.1"/>
    </source>
</evidence>
<dbReference type="PANTHER" id="PTHR30614:SF0">
    <property type="entry name" value="L-CYSTINE TRANSPORT SYSTEM PERMEASE PROTEIN TCYL"/>
    <property type="match status" value="1"/>
</dbReference>
<reference evidence="11 12" key="1">
    <citation type="journal article" date="2015" name="Genome Announc.">
        <title>Draft Genome Sequence of Burkholderia sp. Strain PML1(12), an Ectomycorrhizosphere-Inhabiting Bacterium with Effective Mineral-Weathering Ability.</title>
        <authorList>
            <person name="Uroz S."/>
            <person name="Oger P."/>
        </authorList>
    </citation>
    <scope>NUCLEOTIDE SEQUENCE [LARGE SCALE GENOMIC DNA]</scope>
    <source>
        <strain evidence="12">PML1(12)</strain>
    </source>
</reference>
<feature type="transmembrane region" description="Helical" evidence="9">
    <location>
        <begin position="188"/>
        <end position="210"/>
    </location>
</feature>
<evidence type="ECO:0000256" key="7">
    <source>
        <dbReference type="ARBA" id="ARBA00022989"/>
    </source>
</evidence>
<feature type="transmembrane region" description="Helical" evidence="9">
    <location>
        <begin position="81"/>
        <end position="100"/>
    </location>
</feature>
<keyword evidence="7 9" id="KW-1133">Transmembrane helix</keyword>
<keyword evidence="3 9" id="KW-0813">Transport</keyword>
<keyword evidence="8 9" id="KW-0472">Membrane</keyword>
<dbReference type="RefSeq" id="WP_047848166.1">
    <property type="nucleotide sequence ID" value="NZ_AEJF01000117.1"/>
</dbReference>
<dbReference type="AlphaFoldDB" id="A0A0J1CWI9"/>
<sequence>MKFDLSVLTGYWTSLASGFGSTVWLCIASGTTAIVLGIALAIGQRRGGRLLVSFIKAYTAVTLGLPLLVLLYVMFFVLPDFGVLLPARFVGVATLAIYYAPYVAEAINAAVTAVPAGTIEAGIAIGMSPLVITRKIVVPQALPLLLPTMTGLLIGLIKDSALLSVISVHEFMFAAKEVVSTTYAPLEVYFVVALVYWAVTSLVAFSTRLWEQRLGRAHLSALPR</sequence>
<dbReference type="Pfam" id="PF00528">
    <property type="entry name" value="BPD_transp_1"/>
    <property type="match status" value="1"/>
</dbReference>
<dbReference type="EMBL" id="AEJF01000117">
    <property type="protein sequence ID" value="KLU24711.1"/>
    <property type="molecule type" value="Genomic_DNA"/>
</dbReference>
<evidence type="ECO:0000259" key="10">
    <source>
        <dbReference type="PROSITE" id="PS50928"/>
    </source>
</evidence>
<organism evidence="11 12">
    <name type="scientific">Caballeronia mineralivorans PML1(12)</name>
    <dbReference type="NCBI Taxonomy" id="908627"/>
    <lineage>
        <taxon>Bacteria</taxon>
        <taxon>Pseudomonadati</taxon>
        <taxon>Pseudomonadota</taxon>
        <taxon>Betaproteobacteria</taxon>
        <taxon>Burkholderiales</taxon>
        <taxon>Burkholderiaceae</taxon>
        <taxon>Caballeronia</taxon>
    </lineage>
</organism>
<dbReference type="InterPro" id="IPR035906">
    <property type="entry name" value="MetI-like_sf"/>
</dbReference>
<evidence type="ECO:0000256" key="3">
    <source>
        <dbReference type="ARBA" id="ARBA00022448"/>
    </source>
</evidence>
<evidence type="ECO:0000256" key="2">
    <source>
        <dbReference type="ARBA" id="ARBA00010072"/>
    </source>
</evidence>